<dbReference type="PROSITE" id="PS51751">
    <property type="entry name" value="EXPERA"/>
    <property type="match status" value="1"/>
</dbReference>
<evidence type="ECO:0000256" key="4">
    <source>
        <dbReference type="ARBA" id="ARBA00022692"/>
    </source>
</evidence>
<keyword evidence="11" id="KW-0753">Steroid metabolism</keyword>
<evidence type="ECO:0000256" key="3">
    <source>
        <dbReference type="ARBA" id="ARBA00022516"/>
    </source>
</evidence>
<evidence type="ECO:0000256" key="9">
    <source>
        <dbReference type="ARBA" id="ARBA00023136"/>
    </source>
</evidence>
<comment type="similarity">
    <text evidence="2">Belongs to the EBP family.</text>
</comment>
<dbReference type="InterPro" id="IPR033118">
    <property type="entry name" value="EXPERA"/>
</dbReference>
<dbReference type="InterPro" id="IPR007905">
    <property type="entry name" value="EBP"/>
</dbReference>
<evidence type="ECO:0000256" key="13">
    <source>
        <dbReference type="PROSITE-ProRule" id="PRU01087"/>
    </source>
</evidence>
<evidence type="ECO:0000256" key="10">
    <source>
        <dbReference type="ARBA" id="ARBA00023166"/>
    </source>
</evidence>
<evidence type="ECO:0000259" key="16">
    <source>
        <dbReference type="PROSITE" id="PS51751"/>
    </source>
</evidence>
<gene>
    <name evidence="17" type="ORF">AB205_0198020</name>
</gene>
<dbReference type="GO" id="GO:0047750">
    <property type="term" value="F:cholestenol delta-isomerase activity"/>
    <property type="evidence" value="ECO:0007669"/>
    <property type="project" value="InterPro"/>
</dbReference>
<keyword evidence="6 13" id="KW-1133">Transmembrane helix</keyword>
<keyword evidence="12" id="KW-0413">Isomerase</keyword>
<evidence type="ECO:0000256" key="14">
    <source>
        <dbReference type="SAM" id="MobiDB-lite"/>
    </source>
</evidence>
<feature type="non-terminal residue" evidence="17">
    <location>
        <position position="1"/>
    </location>
</feature>
<dbReference type="GO" id="GO:0005783">
    <property type="term" value="C:endoplasmic reticulum"/>
    <property type="evidence" value="ECO:0007669"/>
    <property type="project" value="TreeGrafter"/>
</dbReference>
<comment type="subcellular location">
    <subcellularLocation>
        <location evidence="1">Membrane</location>
        <topology evidence="1">Multi-pass membrane protein</topology>
    </subcellularLocation>
</comment>
<evidence type="ECO:0000256" key="7">
    <source>
        <dbReference type="ARBA" id="ARBA00023011"/>
    </source>
</evidence>
<dbReference type="GO" id="GO:0000247">
    <property type="term" value="F:C-8 sterol isomerase activity"/>
    <property type="evidence" value="ECO:0007669"/>
    <property type="project" value="TreeGrafter"/>
</dbReference>
<keyword evidence="5" id="KW-0752">Steroid biosynthesis</keyword>
<dbReference type="Pfam" id="PF05241">
    <property type="entry name" value="EBP"/>
    <property type="match status" value="1"/>
</dbReference>
<dbReference type="GO" id="GO:0016020">
    <property type="term" value="C:membrane"/>
    <property type="evidence" value="ECO:0007669"/>
    <property type="project" value="UniProtKB-SubCell"/>
</dbReference>
<feature type="transmembrane region" description="Helical" evidence="15">
    <location>
        <begin position="98"/>
        <end position="117"/>
    </location>
</feature>
<keyword evidence="9 13" id="KW-0472">Membrane</keyword>
<dbReference type="PANTHER" id="PTHR14207:SF0">
    <property type="entry name" value="3-BETA-HYDROXYSTEROID-DELTA(8),DELTA(7)-ISOMERASE"/>
    <property type="match status" value="1"/>
</dbReference>
<keyword evidence="3" id="KW-0444">Lipid biosynthesis</keyword>
<evidence type="ECO:0000313" key="18">
    <source>
        <dbReference type="Proteomes" id="UP000228934"/>
    </source>
</evidence>
<keyword evidence="4 13" id="KW-0812">Transmembrane</keyword>
<dbReference type="OrthoDB" id="58557at2759"/>
<reference evidence="18" key="1">
    <citation type="journal article" date="2017" name="Nat. Commun.">
        <title>The North American bullfrog draft genome provides insight into hormonal regulation of long noncoding RNA.</title>
        <authorList>
            <person name="Hammond S.A."/>
            <person name="Warren R.L."/>
            <person name="Vandervalk B.P."/>
            <person name="Kucuk E."/>
            <person name="Khan H."/>
            <person name="Gibb E.A."/>
            <person name="Pandoh P."/>
            <person name="Kirk H."/>
            <person name="Zhao Y."/>
            <person name="Jones M."/>
            <person name="Mungall A.J."/>
            <person name="Coope R."/>
            <person name="Pleasance S."/>
            <person name="Moore R.A."/>
            <person name="Holt R.A."/>
            <person name="Round J.M."/>
            <person name="Ohora S."/>
            <person name="Walle B.V."/>
            <person name="Veldhoen N."/>
            <person name="Helbing C.C."/>
            <person name="Birol I."/>
        </authorList>
    </citation>
    <scope>NUCLEOTIDE SEQUENCE [LARGE SCALE GENOMIC DNA]</scope>
</reference>
<evidence type="ECO:0000256" key="11">
    <source>
        <dbReference type="ARBA" id="ARBA00023221"/>
    </source>
</evidence>
<evidence type="ECO:0000256" key="15">
    <source>
        <dbReference type="SAM" id="Phobius"/>
    </source>
</evidence>
<feature type="transmembrane region" description="Helical" evidence="15">
    <location>
        <begin position="129"/>
        <end position="155"/>
    </location>
</feature>
<keyword evidence="8" id="KW-0443">Lipid metabolism</keyword>
<feature type="domain" description="EXPERA" evidence="16">
    <location>
        <begin position="126"/>
        <end position="256"/>
    </location>
</feature>
<evidence type="ECO:0000256" key="1">
    <source>
        <dbReference type="ARBA" id="ARBA00004141"/>
    </source>
</evidence>
<dbReference type="EMBL" id="KV922630">
    <property type="protein sequence ID" value="PIN99478.1"/>
    <property type="molecule type" value="Genomic_DNA"/>
</dbReference>
<protein>
    <recommendedName>
        <fullName evidence="16">EXPERA domain-containing protein</fullName>
    </recommendedName>
</protein>
<keyword evidence="10" id="KW-1207">Sterol metabolism</keyword>
<evidence type="ECO:0000313" key="17">
    <source>
        <dbReference type="EMBL" id="PIN99478.1"/>
    </source>
</evidence>
<proteinExistence type="inferred from homology"/>
<accession>A0A2G9P889</accession>
<evidence type="ECO:0000256" key="12">
    <source>
        <dbReference type="ARBA" id="ARBA00023235"/>
    </source>
</evidence>
<evidence type="ECO:0000256" key="6">
    <source>
        <dbReference type="ARBA" id="ARBA00022989"/>
    </source>
</evidence>
<feature type="transmembrane region" description="Helical" evidence="15">
    <location>
        <begin position="235"/>
        <end position="257"/>
    </location>
</feature>
<keyword evidence="7" id="KW-0756">Sterol biosynthesis</keyword>
<dbReference type="GO" id="GO:0006695">
    <property type="term" value="P:cholesterol biosynthetic process"/>
    <property type="evidence" value="ECO:0007669"/>
    <property type="project" value="TreeGrafter"/>
</dbReference>
<dbReference type="GO" id="GO:0004769">
    <property type="term" value="F:steroid Delta-isomerase activity"/>
    <property type="evidence" value="ECO:0007669"/>
    <property type="project" value="TreeGrafter"/>
</dbReference>
<evidence type="ECO:0000256" key="5">
    <source>
        <dbReference type="ARBA" id="ARBA00022955"/>
    </source>
</evidence>
<feature type="region of interest" description="Disordered" evidence="14">
    <location>
        <begin position="1"/>
        <end position="41"/>
    </location>
</feature>
<sequence length="282" mass="32183">VPEDCPDIHSAQRGSRMRSAYPAVKPQPGAHSKNAGTSERQVTMGQRRAGFAGGTQQSGGYRKSNMAPEAEAPIPHPYWPRDLHIEGYRPNDRAMWEILAFLFSVSGVFLVGTWFLAGRVVGISTVRRLILCWFMVCGFIHGVIEGWFSLYYPIIPRDQAFLSQLADNFTVCMETITAWAWGPLSVWTVISFLQNKPYRFVLQLIVSLGQLYGDVLYFYTEYREGFSHSEMWHPIYFWFYFVFMNSLWIVIPFSLIVDAWVNLSQAQGTADAARPKSKAKRN</sequence>
<dbReference type="PANTHER" id="PTHR14207">
    <property type="entry name" value="STEROL ISOMERASE"/>
    <property type="match status" value="1"/>
</dbReference>
<dbReference type="AlphaFoldDB" id="A0A2G9P889"/>
<name>A0A2G9P889_AQUCT</name>
<evidence type="ECO:0000256" key="8">
    <source>
        <dbReference type="ARBA" id="ARBA00023098"/>
    </source>
</evidence>
<feature type="transmembrane region" description="Helical" evidence="15">
    <location>
        <begin position="200"/>
        <end position="220"/>
    </location>
</feature>
<evidence type="ECO:0000256" key="2">
    <source>
        <dbReference type="ARBA" id="ARBA00008337"/>
    </source>
</evidence>
<organism evidence="17 18">
    <name type="scientific">Aquarana catesbeiana</name>
    <name type="common">American bullfrog</name>
    <name type="synonym">Rana catesbeiana</name>
    <dbReference type="NCBI Taxonomy" id="8400"/>
    <lineage>
        <taxon>Eukaryota</taxon>
        <taxon>Metazoa</taxon>
        <taxon>Chordata</taxon>
        <taxon>Craniata</taxon>
        <taxon>Vertebrata</taxon>
        <taxon>Euteleostomi</taxon>
        <taxon>Amphibia</taxon>
        <taxon>Batrachia</taxon>
        <taxon>Anura</taxon>
        <taxon>Neobatrachia</taxon>
        <taxon>Ranoidea</taxon>
        <taxon>Ranidae</taxon>
        <taxon>Aquarana</taxon>
    </lineage>
</organism>
<feature type="transmembrane region" description="Helical" evidence="15">
    <location>
        <begin position="175"/>
        <end position="193"/>
    </location>
</feature>
<keyword evidence="18" id="KW-1185">Reference proteome</keyword>
<dbReference type="Proteomes" id="UP000228934">
    <property type="component" value="Unassembled WGS sequence"/>
</dbReference>